<dbReference type="FunFam" id="3.40.50.720:FF:000036">
    <property type="entry name" value="Glutathione-regulated potassium-efflux system protein KefB"/>
    <property type="match status" value="1"/>
</dbReference>
<comment type="subcellular location">
    <subcellularLocation>
        <location evidence="1">Endomembrane system</location>
        <topology evidence="1">Multi-pass membrane protein</topology>
    </subcellularLocation>
</comment>
<evidence type="ECO:0000313" key="13">
    <source>
        <dbReference type="EMBL" id="MXO65066.1"/>
    </source>
</evidence>
<feature type="region of interest" description="Disordered" evidence="10">
    <location>
        <begin position="560"/>
        <end position="586"/>
    </location>
</feature>
<keyword evidence="6" id="KW-0630">Potassium</keyword>
<keyword evidence="8" id="KW-0406">Ion transport</keyword>
<feature type="domain" description="RCK N-terminal" evidence="12">
    <location>
        <begin position="402"/>
        <end position="518"/>
    </location>
</feature>
<feature type="transmembrane region" description="Helical" evidence="11">
    <location>
        <begin position="88"/>
        <end position="110"/>
    </location>
</feature>
<dbReference type="InterPro" id="IPR038770">
    <property type="entry name" value="Na+/solute_symporter_sf"/>
</dbReference>
<evidence type="ECO:0000256" key="2">
    <source>
        <dbReference type="ARBA" id="ARBA00022448"/>
    </source>
</evidence>
<feature type="transmembrane region" description="Helical" evidence="11">
    <location>
        <begin position="58"/>
        <end position="76"/>
    </location>
</feature>
<dbReference type="Gene3D" id="3.40.50.720">
    <property type="entry name" value="NAD(P)-binding Rossmann-like Domain"/>
    <property type="match status" value="1"/>
</dbReference>
<name>A0A6I4T2J5_9SPHN</name>
<evidence type="ECO:0000256" key="3">
    <source>
        <dbReference type="ARBA" id="ARBA00022449"/>
    </source>
</evidence>
<evidence type="ECO:0000256" key="10">
    <source>
        <dbReference type="SAM" id="MobiDB-lite"/>
    </source>
</evidence>
<evidence type="ECO:0000256" key="5">
    <source>
        <dbReference type="ARBA" id="ARBA00022692"/>
    </source>
</evidence>
<feature type="transmembrane region" description="Helical" evidence="11">
    <location>
        <begin position="116"/>
        <end position="139"/>
    </location>
</feature>
<protein>
    <submittedName>
        <fullName evidence="13">Sodium:proton exchanger</fullName>
    </submittedName>
</protein>
<dbReference type="EMBL" id="WTYT01000002">
    <property type="protein sequence ID" value="MXO65066.1"/>
    <property type="molecule type" value="Genomic_DNA"/>
</dbReference>
<dbReference type="GO" id="GO:0015297">
    <property type="term" value="F:antiporter activity"/>
    <property type="evidence" value="ECO:0007669"/>
    <property type="project" value="UniProtKB-KW"/>
</dbReference>
<proteinExistence type="predicted"/>
<keyword evidence="3" id="KW-0050">Antiport</keyword>
<keyword evidence="5 11" id="KW-0812">Transmembrane</keyword>
<feature type="transmembrane region" description="Helical" evidence="11">
    <location>
        <begin position="151"/>
        <end position="172"/>
    </location>
</feature>
<dbReference type="PANTHER" id="PTHR46157:SF8">
    <property type="entry name" value="GLUTATHIONE-REGULATED POTASSIUM-EFFLUX SYSTEM PROTEIN"/>
    <property type="match status" value="1"/>
</dbReference>
<evidence type="ECO:0000256" key="8">
    <source>
        <dbReference type="ARBA" id="ARBA00023065"/>
    </source>
</evidence>
<gene>
    <name evidence="13" type="ORF">GRI91_04810</name>
</gene>
<dbReference type="SUPFAM" id="SSF51735">
    <property type="entry name" value="NAD(P)-binding Rossmann-fold domains"/>
    <property type="match status" value="1"/>
</dbReference>
<evidence type="ECO:0000313" key="14">
    <source>
        <dbReference type="Proteomes" id="UP000438476"/>
    </source>
</evidence>
<dbReference type="AlphaFoldDB" id="A0A6I4T2J5"/>
<evidence type="ECO:0000256" key="9">
    <source>
        <dbReference type="ARBA" id="ARBA00023136"/>
    </source>
</evidence>
<sequence length="586" mass="62657">MEAHGSMLYEGAILLGFALGFVLIFRRLGLGATLGYLLAGAVVGPYMLGLVGDAEEKIGIAELGITLLLFIVGLELNPARLWRMKREIFGLGLLQVLSCGLAVSAIIYYFTGFTLAASLALGLPLGLSSTAQVLPMLQSAGRMRTPFGERAFAILLFQDLSLIPLITVIAALSRNPADAGGPPGWVLALYTVAAIAGLIAAGRFVIRPLFSLIGALGEREMFVVAALFTVIGAALVMEMLGLSTALGAFIAGVMLADSPYRHELEADVEPFRSILLGLFFLSVGMMLDLSAIAERPIFVVVMATALIAAKTLAIFTIGLLFKMEWRKALALGLLLSQGGEFGFVLFAQAQNAMLISGEASSLFGAIVTLSMAATPFLMLITKRFRRTPVAGTEERDGPQSDGASALVVGYGRFGQNVAQMLMAGGVPVTLIDRNVGMIDRAGEFGAKVYFGDGTRLDLLRQAGADEAEVIAFCIDGDQVGPDLVKAVHEAFPNAAIFIRGYDRRSVIRLRGTPADFVMREVMESAVVMGRKALKNLGLGEEELERAEVVFRERDKDRMKEQLKTGDVRSARHRILTSPETQGGAEN</sequence>
<dbReference type="Pfam" id="PF02254">
    <property type="entry name" value="TrkA_N"/>
    <property type="match status" value="1"/>
</dbReference>
<dbReference type="Gene3D" id="1.20.1530.20">
    <property type="match status" value="1"/>
</dbReference>
<evidence type="ECO:0000256" key="7">
    <source>
        <dbReference type="ARBA" id="ARBA00022989"/>
    </source>
</evidence>
<dbReference type="RefSeq" id="WP_160735503.1">
    <property type="nucleotide sequence ID" value="NZ_WTYT01000002.1"/>
</dbReference>
<dbReference type="InterPro" id="IPR006153">
    <property type="entry name" value="Cation/H_exchanger_TM"/>
</dbReference>
<keyword evidence="14" id="KW-1185">Reference proteome</keyword>
<dbReference type="Proteomes" id="UP000438476">
    <property type="component" value="Unassembled WGS sequence"/>
</dbReference>
<feature type="transmembrane region" description="Helical" evidence="11">
    <location>
        <begin position="184"/>
        <end position="206"/>
    </location>
</feature>
<feature type="transmembrane region" description="Helical" evidence="11">
    <location>
        <begin position="361"/>
        <end position="380"/>
    </location>
</feature>
<feature type="transmembrane region" description="Helical" evidence="11">
    <location>
        <begin position="297"/>
        <end position="321"/>
    </location>
</feature>
<dbReference type="InterPro" id="IPR006036">
    <property type="entry name" value="K_uptake_TrkA"/>
</dbReference>
<comment type="caution">
    <text evidence="13">The sequence shown here is derived from an EMBL/GenBank/DDBJ whole genome shotgun (WGS) entry which is preliminary data.</text>
</comment>
<keyword evidence="4" id="KW-0633">Potassium transport</keyword>
<keyword evidence="9 11" id="KW-0472">Membrane</keyword>
<dbReference type="GO" id="GO:1902600">
    <property type="term" value="P:proton transmembrane transport"/>
    <property type="evidence" value="ECO:0007669"/>
    <property type="project" value="InterPro"/>
</dbReference>
<evidence type="ECO:0000259" key="12">
    <source>
        <dbReference type="PROSITE" id="PS51201"/>
    </source>
</evidence>
<dbReference type="PROSITE" id="PS51201">
    <property type="entry name" value="RCK_N"/>
    <property type="match status" value="1"/>
</dbReference>
<evidence type="ECO:0000256" key="11">
    <source>
        <dbReference type="SAM" id="Phobius"/>
    </source>
</evidence>
<feature type="transmembrane region" description="Helical" evidence="11">
    <location>
        <begin position="6"/>
        <end position="25"/>
    </location>
</feature>
<dbReference type="Pfam" id="PF00999">
    <property type="entry name" value="Na_H_Exchanger"/>
    <property type="match status" value="1"/>
</dbReference>
<dbReference type="InterPro" id="IPR003148">
    <property type="entry name" value="RCK_N"/>
</dbReference>
<dbReference type="PANTHER" id="PTHR46157">
    <property type="entry name" value="K(+) EFFLUX ANTIPORTER 3, CHLOROPLASTIC"/>
    <property type="match status" value="1"/>
</dbReference>
<dbReference type="GO" id="GO:0015079">
    <property type="term" value="F:potassium ion transmembrane transporter activity"/>
    <property type="evidence" value="ECO:0007669"/>
    <property type="project" value="InterPro"/>
</dbReference>
<keyword evidence="7 11" id="KW-1133">Transmembrane helix</keyword>
<reference evidence="13 14" key="1">
    <citation type="submission" date="2019-12" db="EMBL/GenBank/DDBJ databases">
        <title>Genomic-based taxomic classification of the family Erythrobacteraceae.</title>
        <authorList>
            <person name="Xu L."/>
        </authorList>
    </citation>
    <scope>NUCLEOTIDE SEQUENCE [LARGE SCALE GENOMIC DNA]</scope>
    <source>
        <strain evidence="13 14">LMG 29518</strain>
    </source>
</reference>
<accession>A0A6I4T2J5</accession>
<dbReference type="GO" id="GO:0005886">
    <property type="term" value="C:plasma membrane"/>
    <property type="evidence" value="ECO:0007669"/>
    <property type="project" value="InterPro"/>
</dbReference>
<evidence type="ECO:0000256" key="6">
    <source>
        <dbReference type="ARBA" id="ARBA00022958"/>
    </source>
</evidence>
<dbReference type="GO" id="GO:0012505">
    <property type="term" value="C:endomembrane system"/>
    <property type="evidence" value="ECO:0007669"/>
    <property type="project" value="UniProtKB-SubCell"/>
</dbReference>
<feature type="transmembrane region" description="Helical" evidence="11">
    <location>
        <begin position="328"/>
        <end position="349"/>
    </location>
</feature>
<dbReference type="InterPro" id="IPR036291">
    <property type="entry name" value="NAD(P)-bd_dom_sf"/>
</dbReference>
<keyword evidence="2" id="KW-0813">Transport</keyword>
<feature type="transmembrane region" description="Helical" evidence="11">
    <location>
        <begin position="272"/>
        <end position="291"/>
    </location>
</feature>
<dbReference type="OrthoDB" id="9781411at2"/>
<dbReference type="PRINTS" id="PR00335">
    <property type="entry name" value="KUPTAKETRKA"/>
</dbReference>
<feature type="transmembrane region" description="Helical" evidence="11">
    <location>
        <begin position="218"/>
        <end position="236"/>
    </location>
</feature>
<evidence type="ECO:0000256" key="1">
    <source>
        <dbReference type="ARBA" id="ARBA00004127"/>
    </source>
</evidence>
<evidence type="ECO:0000256" key="4">
    <source>
        <dbReference type="ARBA" id="ARBA00022538"/>
    </source>
</evidence>
<feature type="transmembrane region" description="Helical" evidence="11">
    <location>
        <begin position="32"/>
        <end position="52"/>
    </location>
</feature>
<organism evidence="13 14">
    <name type="scientific">Altericroceibacterium endophyticum</name>
    <dbReference type="NCBI Taxonomy" id="1808508"/>
    <lineage>
        <taxon>Bacteria</taxon>
        <taxon>Pseudomonadati</taxon>
        <taxon>Pseudomonadota</taxon>
        <taxon>Alphaproteobacteria</taxon>
        <taxon>Sphingomonadales</taxon>
        <taxon>Erythrobacteraceae</taxon>
        <taxon>Altericroceibacterium</taxon>
    </lineage>
</organism>
<feature type="compositionally biased region" description="Basic and acidic residues" evidence="10">
    <location>
        <begin position="560"/>
        <end position="569"/>
    </location>
</feature>